<dbReference type="Gene3D" id="3.40.250.10">
    <property type="entry name" value="Rhodanese-like domain"/>
    <property type="match status" value="1"/>
</dbReference>
<organism evidence="2 3">
    <name type="scientific">Neptuniibacter pectenicola</name>
    <dbReference type="NCBI Taxonomy" id="1806669"/>
    <lineage>
        <taxon>Bacteria</taxon>
        <taxon>Pseudomonadati</taxon>
        <taxon>Pseudomonadota</taxon>
        <taxon>Gammaproteobacteria</taxon>
        <taxon>Oceanospirillales</taxon>
        <taxon>Oceanospirillaceae</taxon>
        <taxon>Neptuniibacter</taxon>
    </lineage>
</organism>
<feature type="domain" description="Rhodanese" evidence="1">
    <location>
        <begin position="93"/>
        <end position="177"/>
    </location>
</feature>
<comment type="caution">
    <text evidence="2">The sequence shown here is derived from an EMBL/GenBank/DDBJ whole genome shotgun (WGS) entry which is preliminary data.</text>
</comment>
<keyword evidence="3" id="KW-1185">Reference proteome</keyword>
<dbReference type="Proteomes" id="UP001449225">
    <property type="component" value="Unassembled WGS sequence"/>
</dbReference>
<protein>
    <submittedName>
        <fullName evidence="2">Rhodanese-like domain-containing protein</fullName>
    </submittedName>
</protein>
<proteinExistence type="predicted"/>
<dbReference type="PROSITE" id="PS50206">
    <property type="entry name" value="RHODANESE_3"/>
    <property type="match status" value="1"/>
</dbReference>
<dbReference type="InterPro" id="IPR022376">
    <property type="entry name" value="PQQ_CXXCW"/>
</dbReference>
<dbReference type="SUPFAM" id="SSF52821">
    <property type="entry name" value="Rhodanese/Cell cycle control phosphatase"/>
    <property type="match status" value="1"/>
</dbReference>
<dbReference type="InterPro" id="IPR001763">
    <property type="entry name" value="Rhodanese-like_dom"/>
</dbReference>
<dbReference type="InterPro" id="IPR036873">
    <property type="entry name" value="Rhodanese-like_dom_sf"/>
</dbReference>
<sequence>MLTLLLIGSTLTFAATNVDTSTEDSEDDFGLFNVEGYRLFRYRSPTPKSSEHATTLTTSSLLELLEKDKTVVLLDVQPLLWNRVFIQNEPRLHIPGSIWLPNVGRGELEPEWETYFRSNLAAITSGNKQRPLVIYCRADCWMSWNALKRASSWGYSALYWYRNGSDGWIEDNMDTSVATPVPFNP</sequence>
<dbReference type="CDD" id="cd00158">
    <property type="entry name" value="RHOD"/>
    <property type="match status" value="1"/>
</dbReference>
<gene>
    <name evidence="2" type="ORF">WNY58_16185</name>
</gene>
<evidence type="ECO:0000313" key="2">
    <source>
        <dbReference type="EMBL" id="MEM5537925.1"/>
    </source>
</evidence>
<evidence type="ECO:0000259" key="1">
    <source>
        <dbReference type="PROSITE" id="PS50206"/>
    </source>
</evidence>
<accession>A0ABU9TW38</accession>
<name>A0ABU9TW38_9GAMM</name>
<reference evidence="2 3" key="1">
    <citation type="submission" date="2024-03" db="EMBL/GenBank/DDBJ databases">
        <title>Community enrichment and isolation of bacterial strains for fucoidan degradation.</title>
        <authorList>
            <person name="Sichert A."/>
        </authorList>
    </citation>
    <scope>NUCLEOTIDE SEQUENCE [LARGE SCALE GENOMIC DNA]</scope>
    <source>
        <strain evidence="2 3">AS76</strain>
    </source>
</reference>
<dbReference type="RefSeq" id="WP_342855085.1">
    <property type="nucleotide sequence ID" value="NZ_JBBMRA010000023.1"/>
</dbReference>
<dbReference type="NCBIfam" id="TIGR03865">
    <property type="entry name" value="PQQ_CXXCW"/>
    <property type="match status" value="1"/>
</dbReference>
<dbReference type="EMBL" id="JBBMRA010000023">
    <property type="protein sequence ID" value="MEM5537925.1"/>
    <property type="molecule type" value="Genomic_DNA"/>
</dbReference>
<evidence type="ECO:0000313" key="3">
    <source>
        <dbReference type="Proteomes" id="UP001449225"/>
    </source>
</evidence>
<dbReference type="Pfam" id="PF00581">
    <property type="entry name" value="Rhodanese"/>
    <property type="match status" value="1"/>
</dbReference>